<evidence type="ECO:0000256" key="1">
    <source>
        <dbReference type="SAM" id="MobiDB-lite"/>
    </source>
</evidence>
<name>A0A918U1R9_9ACTN</name>
<gene>
    <name evidence="2" type="ORF">GCM10010358_37510</name>
</gene>
<sequence>MTGTPERSGRAAAAFLRAGATVVVLVHGSRVLVHDGTAPRPWERAGRPRGIPRPSADRPDARRDCAKSNASAKAFKTLNNAGQHARKPHHRQHPRTNPPDR</sequence>
<evidence type="ECO:0000313" key="2">
    <source>
        <dbReference type="EMBL" id="GGX79753.1"/>
    </source>
</evidence>
<feature type="compositionally biased region" description="Basic and acidic residues" evidence="1">
    <location>
        <begin position="55"/>
        <end position="66"/>
    </location>
</feature>
<dbReference type="Proteomes" id="UP000619244">
    <property type="component" value="Unassembled WGS sequence"/>
</dbReference>
<dbReference type="AlphaFoldDB" id="A0A918U1R9"/>
<keyword evidence="3" id="KW-1185">Reference proteome</keyword>
<accession>A0A918U1R9</accession>
<comment type="caution">
    <text evidence="2">The sequence shown here is derived from an EMBL/GenBank/DDBJ whole genome shotgun (WGS) entry which is preliminary data.</text>
</comment>
<feature type="region of interest" description="Disordered" evidence="1">
    <location>
        <begin position="35"/>
        <end position="101"/>
    </location>
</feature>
<reference evidence="2" key="1">
    <citation type="journal article" date="2014" name="Int. J. Syst. Evol. Microbiol.">
        <title>Complete genome sequence of Corynebacterium casei LMG S-19264T (=DSM 44701T), isolated from a smear-ripened cheese.</title>
        <authorList>
            <consortium name="US DOE Joint Genome Institute (JGI-PGF)"/>
            <person name="Walter F."/>
            <person name="Albersmeier A."/>
            <person name="Kalinowski J."/>
            <person name="Ruckert C."/>
        </authorList>
    </citation>
    <scope>NUCLEOTIDE SEQUENCE</scope>
    <source>
        <strain evidence="2">JCM 4790</strain>
    </source>
</reference>
<reference evidence="2" key="2">
    <citation type="submission" date="2020-09" db="EMBL/GenBank/DDBJ databases">
        <authorList>
            <person name="Sun Q."/>
            <person name="Ohkuma M."/>
        </authorList>
    </citation>
    <scope>NUCLEOTIDE SEQUENCE</scope>
    <source>
        <strain evidence="2">JCM 4790</strain>
    </source>
</reference>
<protein>
    <submittedName>
        <fullName evidence="2">Uncharacterized protein</fullName>
    </submittedName>
</protein>
<proteinExistence type="predicted"/>
<feature type="compositionally biased region" description="Basic residues" evidence="1">
    <location>
        <begin position="84"/>
        <end position="94"/>
    </location>
</feature>
<dbReference type="EMBL" id="BMVU01000017">
    <property type="protein sequence ID" value="GGX79753.1"/>
    <property type="molecule type" value="Genomic_DNA"/>
</dbReference>
<organism evidence="2 3">
    <name type="scientific">Streptomyces minutiscleroticus</name>
    <dbReference type="NCBI Taxonomy" id="68238"/>
    <lineage>
        <taxon>Bacteria</taxon>
        <taxon>Bacillati</taxon>
        <taxon>Actinomycetota</taxon>
        <taxon>Actinomycetes</taxon>
        <taxon>Kitasatosporales</taxon>
        <taxon>Streptomycetaceae</taxon>
        <taxon>Streptomyces</taxon>
    </lineage>
</organism>
<evidence type="ECO:0000313" key="3">
    <source>
        <dbReference type="Proteomes" id="UP000619244"/>
    </source>
</evidence>